<dbReference type="Gene3D" id="1.20.1730.10">
    <property type="entry name" value="Sodium/glucose cotransporter"/>
    <property type="match status" value="1"/>
</dbReference>
<dbReference type="RefSeq" id="WP_215608220.1">
    <property type="nucleotide sequence ID" value="NZ_JADOES010000009.1"/>
</dbReference>
<evidence type="ECO:0000313" key="10">
    <source>
        <dbReference type="Proteomes" id="UP000717364"/>
    </source>
</evidence>
<gene>
    <name evidence="9" type="ORF">IXB50_06940</name>
</gene>
<feature type="transmembrane region" description="Helical" evidence="8">
    <location>
        <begin position="415"/>
        <end position="432"/>
    </location>
</feature>
<evidence type="ECO:0000256" key="5">
    <source>
        <dbReference type="ARBA" id="ARBA00022989"/>
    </source>
</evidence>
<dbReference type="AlphaFoldDB" id="A0A947DFV6"/>
<evidence type="ECO:0000256" key="8">
    <source>
        <dbReference type="SAM" id="Phobius"/>
    </source>
</evidence>
<comment type="similarity">
    <text evidence="2 7">Belongs to the sodium:solute symporter (SSF) (TC 2.A.21) family.</text>
</comment>
<evidence type="ECO:0000256" key="4">
    <source>
        <dbReference type="ARBA" id="ARBA00022692"/>
    </source>
</evidence>
<feature type="transmembrane region" description="Helical" evidence="8">
    <location>
        <begin position="75"/>
        <end position="96"/>
    </location>
</feature>
<feature type="transmembrane region" description="Helical" evidence="8">
    <location>
        <begin position="267"/>
        <end position="289"/>
    </location>
</feature>
<feature type="transmembrane region" description="Helical" evidence="8">
    <location>
        <begin position="157"/>
        <end position="177"/>
    </location>
</feature>
<dbReference type="PANTHER" id="PTHR48086:SF10">
    <property type="entry name" value="AGR155CP"/>
    <property type="match status" value="1"/>
</dbReference>
<feature type="transmembrane region" description="Helical" evidence="8">
    <location>
        <begin position="184"/>
        <end position="208"/>
    </location>
</feature>
<dbReference type="Proteomes" id="UP000717364">
    <property type="component" value="Unassembled WGS sequence"/>
</dbReference>
<feature type="transmembrane region" description="Helical" evidence="8">
    <location>
        <begin position="228"/>
        <end position="246"/>
    </location>
</feature>
<proteinExistence type="inferred from homology"/>
<sequence>MSIGAIALLVTLVTAAAFTLFGVLYAGRQRIDLEGYMVNRNQVGGWSALATVTASALGAWILFSPQEAGSAFGGLSAILGYCLGSAGAVALFFIVGPRLRHLMPQGHSLNEYVKYRFGGPMYWLVEAVIVFYMFIYLTAELTAIAKALQLVADVPLGVTALIVITAVFIYTTVGGLGTTILTDVVQFVVIVPLLLLCAGVIVMALGGIEAFNAVATRQPELLSLGNIGGLRFGATLIIAIVAAEVFNQGNWQRVYACRDSQTVRRAFLGSAVVILPLILIAGMLGLLAVPLADVQPDIIGETALFGLLSQLAMPNWVLITVIVLALALVMSSLDTMLNGLASVFTLDLMRVLPDPSANNVLKVSRILTILVGVPAIAIAAQGYSVLYLFFVADLICAAVLFPMLYGLYSRHLSGLNAFVSSLVGMVAGLLFFQKPDFSPLFAAVPGSADLLHSFAAALITSTVVTLVWTALAKQNGTAQIFNYDQLRVRTY</sequence>
<evidence type="ECO:0000256" key="1">
    <source>
        <dbReference type="ARBA" id="ARBA00004141"/>
    </source>
</evidence>
<dbReference type="GO" id="GO:0015606">
    <property type="term" value="F:spermidine transmembrane transporter activity"/>
    <property type="evidence" value="ECO:0007669"/>
    <property type="project" value="TreeGrafter"/>
</dbReference>
<dbReference type="InterPro" id="IPR050277">
    <property type="entry name" value="Sodium:Solute_Symporter"/>
</dbReference>
<dbReference type="PROSITE" id="PS50283">
    <property type="entry name" value="NA_SOLUT_SYMP_3"/>
    <property type="match status" value="1"/>
</dbReference>
<feature type="transmembrane region" description="Helical" evidence="8">
    <location>
        <begin position="360"/>
        <end position="380"/>
    </location>
</feature>
<dbReference type="InterPro" id="IPR001734">
    <property type="entry name" value="Na/solute_symporter"/>
</dbReference>
<feature type="transmembrane region" description="Helical" evidence="8">
    <location>
        <begin position="452"/>
        <end position="471"/>
    </location>
</feature>
<feature type="transmembrane region" description="Helical" evidence="8">
    <location>
        <begin position="46"/>
        <end position="63"/>
    </location>
</feature>
<feature type="transmembrane region" description="Helical" evidence="8">
    <location>
        <begin position="117"/>
        <end position="137"/>
    </location>
</feature>
<reference evidence="9" key="1">
    <citation type="submission" date="2020-11" db="EMBL/GenBank/DDBJ databases">
        <authorList>
            <person name="Konstantinou D."/>
            <person name="Gkelis S."/>
            <person name="Popin R."/>
            <person name="Fewer D."/>
            <person name="Sivonen K."/>
        </authorList>
    </citation>
    <scope>NUCLEOTIDE SEQUENCE</scope>
    <source>
        <strain evidence="9">TAU-MAC 1115</strain>
    </source>
</reference>
<protein>
    <submittedName>
        <fullName evidence="9">Na+/proline symporter</fullName>
    </submittedName>
</protein>
<keyword evidence="10" id="KW-1185">Reference proteome</keyword>
<dbReference type="InterPro" id="IPR038377">
    <property type="entry name" value="Na/Glc_symporter_sf"/>
</dbReference>
<keyword evidence="5 8" id="KW-1133">Transmembrane helix</keyword>
<organism evidence="9 10">
    <name type="scientific">Leptothoe spongobia TAU-MAC 1115</name>
    <dbReference type="NCBI Taxonomy" id="1967444"/>
    <lineage>
        <taxon>Bacteria</taxon>
        <taxon>Bacillati</taxon>
        <taxon>Cyanobacteriota</taxon>
        <taxon>Cyanophyceae</taxon>
        <taxon>Nodosilineales</taxon>
        <taxon>Cymatolegaceae</taxon>
        <taxon>Leptothoe</taxon>
        <taxon>Leptothoe spongobia</taxon>
    </lineage>
</organism>
<feature type="transmembrane region" description="Helical" evidence="8">
    <location>
        <begin position="6"/>
        <end position="26"/>
    </location>
</feature>
<evidence type="ECO:0000256" key="7">
    <source>
        <dbReference type="RuleBase" id="RU362091"/>
    </source>
</evidence>
<dbReference type="EMBL" id="JADOES010000009">
    <property type="protein sequence ID" value="MBT9315156.1"/>
    <property type="molecule type" value="Genomic_DNA"/>
</dbReference>
<reference evidence="9" key="2">
    <citation type="journal article" date="2021" name="Mar. Drugs">
        <title>Genome Reduction and Secondary Metabolism of the Marine Sponge-Associated Cyanobacterium Leptothoe.</title>
        <authorList>
            <person name="Konstantinou D."/>
            <person name="Popin R.V."/>
            <person name="Fewer D.P."/>
            <person name="Sivonen K."/>
            <person name="Gkelis S."/>
        </authorList>
    </citation>
    <scope>NUCLEOTIDE SEQUENCE</scope>
    <source>
        <strain evidence="9">TAU-MAC 1115</strain>
    </source>
</reference>
<name>A0A947DFV6_9CYAN</name>
<keyword evidence="6 8" id="KW-0472">Membrane</keyword>
<dbReference type="GO" id="GO:0005886">
    <property type="term" value="C:plasma membrane"/>
    <property type="evidence" value="ECO:0007669"/>
    <property type="project" value="TreeGrafter"/>
</dbReference>
<dbReference type="PANTHER" id="PTHR48086">
    <property type="entry name" value="SODIUM/PROLINE SYMPORTER-RELATED"/>
    <property type="match status" value="1"/>
</dbReference>
<comment type="caution">
    <text evidence="9">The sequence shown here is derived from an EMBL/GenBank/DDBJ whole genome shotgun (WGS) entry which is preliminary data.</text>
</comment>
<feature type="transmembrane region" description="Helical" evidence="8">
    <location>
        <begin position="386"/>
        <end position="408"/>
    </location>
</feature>
<dbReference type="Pfam" id="PF00474">
    <property type="entry name" value="SSF"/>
    <property type="match status" value="1"/>
</dbReference>
<evidence type="ECO:0000256" key="6">
    <source>
        <dbReference type="ARBA" id="ARBA00023136"/>
    </source>
</evidence>
<accession>A0A947DFV6</accession>
<evidence type="ECO:0000256" key="3">
    <source>
        <dbReference type="ARBA" id="ARBA00022448"/>
    </source>
</evidence>
<keyword evidence="3" id="KW-0813">Transport</keyword>
<evidence type="ECO:0000256" key="2">
    <source>
        <dbReference type="ARBA" id="ARBA00006434"/>
    </source>
</evidence>
<keyword evidence="4 8" id="KW-0812">Transmembrane</keyword>
<comment type="subcellular location">
    <subcellularLocation>
        <location evidence="1">Membrane</location>
        <topology evidence="1">Multi-pass membrane protein</topology>
    </subcellularLocation>
</comment>
<evidence type="ECO:0000313" key="9">
    <source>
        <dbReference type="EMBL" id="MBT9315156.1"/>
    </source>
</evidence>